<keyword evidence="4" id="KW-0808">Transferase</keyword>
<dbReference type="PROSITE" id="PS00108">
    <property type="entry name" value="PROTEIN_KINASE_ST"/>
    <property type="match status" value="1"/>
</dbReference>
<dbReference type="InterPro" id="IPR017441">
    <property type="entry name" value="Protein_kinase_ATP_BS"/>
</dbReference>
<dbReference type="PANTHER" id="PTHR24057">
    <property type="entry name" value="GLYCOGEN SYNTHASE KINASE-3 ALPHA"/>
    <property type="match status" value="1"/>
</dbReference>
<evidence type="ECO:0000256" key="8">
    <source>
        <dbReference type="ARBA" id="ARBA00047899"/>
    </source>
</evidence>
<dbReference type="PROSITE" id="PS00107">
    <property type="entry name" value="PROTEIN_KINASE_ATP"/>
    <property type="match status" value="1"/>
</dbReference>
<evidence type="ECO:0000256" key="4">
    <source>
        <dbReference type="ARBA" id="ARBA00022679"/>
    </source>
</evidence>
<dbReference type="SUPFAM" id="SSF56112">
    <property type="entry name" value="Protein kinase-like (PK-like)"/>
    <property type="match status" value="1"/>
</dbReference>
<evidence type="ECO:0000256" key="6">
    <source>
        <dbReference type="ARBA" id="ARBA00022777"/>
    </source>
</evidence>
<organism evidence="13 14">
    <name type="scientific">Hibiscus sabdariffa</name>
    <name type="common">roselle</name>
    <dbReference type="NCBI Taxonomy" id="183260"/>
    <lineage>
        <taxon>Eukaryota</taxon>
        <taxon>Viridiplantae</taxon>
        <taxon>Streptophyta</taxon>
        <taxon>Embryophyta</taxon>
        <taxon>Tracheophyta</taxon>
        <taxon>Spermatophyta</taxon>
        <taxon>Magnoliopsida</taxon>
        <taxon>eudicotyledons</taxon>
        <taxon>Gunneridae</taxon>
        <taxon>Pentapetalae</taxon>
        <taxon>rosids</taxon>
        <taxon>malvids</taxon>
        <taxon>Malvales</taxon>
        <taxon>Malvaceae</taxon>
        <taxon>Malvoideae</taxon>
        <taxon>Hibiscus</taxon>
    </lineage>
</organism>
<evidence type="ECO:0000256" key="2">
    <source>
        <dbReference type="ARBA" id="ARBA00012513"/>
    </source>
</evidence>
<accession>A0ABR2C1F8</accession>
<dbReference type="Gene3D" id="1.10.510.10">
    <property type="entry name" value="Transferase(Phosphotransferase) domain 1"/>
    <property type="match status" value="1"/>
</dbReference>
<evidence type="ECO:0000313" key="14">
    <source>
        <dbReference type="Proteomes" id="UP001472677"/>
    </source>
</evidence>
<protein>
    <recommendedName>
        <fullName evidence="2">non-specific serine/threonine protein kinase</fullName>
        <ecNumber evidence="2">2.7.11.1</ecNumber>
    </recommendedName>
</protein>
<feature type="domain" description="Protein kinase" evidence="12">
    <location>
        <begin position="84"/>
        <end position="368"/>
    </location>
</feature>
<evidence type="ECO:0000256" key="3">
    <source>
        <dbReference type="ARBA" id="ARBA00022527"/>
    </source>
</evidence>
<feature type="binding site" evidence="10">
    <location>
        <position position="114"/>
    </location>
    <ligand>
        <name>ATP</name>
        <dbReference type="ChEBI" id="CHEBI:30616"/>
    </ligand>
</feature>
<dbReference type="PANTHER" id="PTHR24057:SF40">
    <property type="entry name" value="SHAGGY-RELATED PROTEIN KINASE DELTA-RELATED"/>
    <property type="match status" value="1"/>
</dbReference>
<evidence type="ECO:0000256" key="11">
    <source>
        <dbReference type="SAM" id="MobiDB-lite"/>
    </source>
</evidence>
<name>A0ABR2C1F8_9ROSI</name>
<evidence type="ECO:0000256" key="5">
    <source>
        <dbReference type="ARBA" id="ARBA00022741"/>
    </source>
</evidence>
<comment type="catalytic activity">
    <reaction evidence="9">
        <text>L-seryl-[protein] + ATP = O-phospho-L-seryl-[protein] + ADP + H(+)</text>
        <dbReference type="Rhea" id="RHEA:17989"/>
        <dbReference type="Rhea" id="RHEA-COMP:9863"/>
        <dbReference type="Rhea" id="RHEA-COMP:11604"/>
        <dbReference type="ChEBI" id="CHEBI:15378"/>
        <dbReference type="ChEBI" id="CHEBI:29999"/>
        <dbReference type="ChEBI" id="CHEBI:30616"/>
        <dbReference type="ChEBI" id="CHEBI:83421"/>
        <dbReference type="ChEBI" id="CHEBI:456216"/>
        <dbReference type="EC" id="2.7.11.1"/>
    </reaction>
</comment>
<proteinExistence type="inferred from homology"/>
<dbReference type="Pfam" id="PF00069">
    <property type="entry name" value="Pkinase"/>
    <property type="match status" value="1"/>
</dbReference>
<dbReference type="Gene3D" id="3.30.200.20">
    <property type="entry name" value="Phosphorylase Kinase, domain 1"/>
    <property type="match status" value="1"/>
</dbReference>
<evidence type="ECO:0000259" key="12">
    <source>
        <dbReference type="PROSITE" id="PS50011"/>
    </source>
</evidence>
<evidence type="ECO:0000256" key="9">
    <source>
        <dbReference type="ARBA" id="ARBA00048679"/>
    </source>
</evidence>
<dbReference type="SMART" id="SM00220">
    <property type="entry name" value="S_TKc"/>
    <property type="match status" value="1"/>
</dbReference>
<dbReference type="EMBL" id="JBBPBM010000071">
    <property type="protein sequence ID" value="KAK8512994.1"/>
    <property type="molecule type" value="Genomic_DNA"/>
</dbReference>
<keyword evidence="7 10" id="KW-0067">ATP-binding</keyword>
<comment type="similarity">
    <text evidence="1">Belongs to the protein kinase superfamily. CMGC Ser/Thr protein kinase family. GSK-3 subfamily.</text>
</comment>
<keyword evidence="6" id="KW-0418">Kinase</keyword>
<dbReference type="InterPro" id="IPR011009">
    <property type="entry name" value="Kinase-like_dom_sf"/>
</dbReference>
<dbReference type="InterPro" id="IPR000719">
    <property type="entry name" value="Prot_kinase_dom"/>
</dbReference>
<dbReference type="InterPro" id="IPR039192">
    <property type="entry name" value="STKc_GSK3"/>
</dbReference>
<comment type="caution">
    <text evidence="13">The sequence shown here is derived from an EMBL/GenBank/DDBJ whole genome shotgun (WGS) entry which is preliminary data.</text>
</comment>
<reference evidence="13 14" key="1">
    <citation type="journal article" date="2024" name="G3 (Bethesda)">
        <title>Genome assembly of Hibiscus sabdariffa L. provides insights into metabolisms of medicinal natural products.</title>
        <authorList>
            <person name="Kim T."/>
        </authorList>
    </citation>
    <scope>NUCLEOTIDE SEQUENCE [LARGE SCALE GENOMIC DNA]</scope>
    <source>
        <strain evidence="13">TK-2024</strain>
        <tissue evidence="13">Old leaves</tissue>
    </source>
</reference>
<evidence type="ECO:0000313" key="13">
    <source>
        <dbReference type="EMBL" id="KAK8512994.1"/>
    </source>
</evidence>
<feature type="compositionally biased region" description="Low complexity" evidence="11">
    <location>
        <begin position="13"/>
        <end position="25"/>
    </location>
</feature>
<dbReference type="InterPro" id="IPR008271">
    <property type="entry name" value="Ser/Thr_kinase_AS"/>
</dbReference>
<dbReference type="Proteomes" id="UP001472677">
    <property type="component" value="Unassembled WGS sequence"/>
</dbReference>
<dbReference type="PROSITE" id="PS50011">
    <property type="entry name" value="PROTEIN_KINASE_DOM"/>
    <property type="match status" value="1"/>
</dbReference>
<keyword evidence="3" id="KW-0723">Serine/threonine-protein kinase</keyword>
<evidence type="ECO:0000256" key="7">
    <source>
        <dbReference type="ARBA" id="ARBA00022840"/>
    </source>
</evidence>
<keyword evidence="14" id="KW-1185">Reference proteome</keyword>
<dbReference type="EC" id="2.7.11.1" evidence="2"/>
<dbReference type="CDD" id="cd14137">
    <property type="entry name" value="STKc_GSK3"/>
    <property type="match status" value="1"/>
</dbReference>
<gene>
    <name evidence="13" type="ORF">V6N12_030400</name>
</gene>
<evidence type="ECO:0000256" key="1">
    <source>
        <dbReference type="ARBA" id="ARBA00005527"/>
    </source>
</evidence>
<evidence type="ECO:0000256" key="10">
    <source>
        <dbReference type="PROSITE-ProRule" id="PRU10141"/>
    </source>
</evidence>
<keyword evidence="5 10" id="KW-0547">Nucleotide-binding</keyword>
<dbReference type="InterPro" id="IPR050591">
    <property type="entry name" value="GSK-3"/>
</dbReference>
<comment type="catalytic activity">
    <reaction evidence="8">
        <text>L-threonyl-[protein] + ATP = O-phospho-L-threonyl-[protein] + ADP + H(+)</text>
        <dbReference type="Rhea" id="RHEA:46608"/>
        <dbReference type="Rhea" id="RHEA-COMP:11060"/>
        <dbReference type="Rhea" id="RHEA-COMP:11605"/>
        <dbReference type="ChEBI" id="CHEBI:15378"/>
        <dbReference type="ChEBI" id="CHEBI:30013"/>
        <dbReference type="ChEBI" id="CHEBI:30616"/>
        <dbReference type="ChEBI" id="CHEBI:61977"/>
        <dbReference type="ChEBI" id="CHEBI:456216"/>
        <dbReference type="EC" id="2.7.11.1"/>
    </reaction>
</comment>
<feature type="region of interest" description="Disordered" evidence="11">
    <location>
        <begin position="1"/>
        <end position="25"/>
    </location>
</feature>
<sequence>MASASLGNGGVGSSRSVNGFKSSSSSVDWLGREMLEMRLRDKVENDEDRDSEPDIVDGVGAETGHVIRTTIGGRNGQSKQNVSYIAEHAVGTGSFGVVFQAKCRETGEIVAIKKVLQDKRYKNRELQIMQMLDHPNIVALKHYFFSKTDKEELYLNLVLEYVPETVHRTARSYSRMNTRMPLIYVKLYTYQICRALAYIHNCIGICHRDIKPQNLLVNPHTHQLKLCDFGSAKVLVKGEPNVSYICSRYYRAPELIFGATEYTTAIDIWSTGCVMAELLLGQPLFPGESGVDQLVEIIKVLGTPTREEIKCMNPNYTEFKFPQIKPHPWHKVFQKRLPPEAVDLVCRFFQYSPNLRCTALEACIHPFFDELRDPNTRLPNGRPLPPLFNFKPQELSGVPPDVVKKLIPEHARIEFEVVWFEPRKQRWCFVSLGSLRFPEADAKQRAAAHSITVYLYMGADICHPSSESPNLLLAVAGRPGSSSSGTLPPSLFFSLNLFSFCFLLQIGLETISLFPPCIACTLVI</sequence>